<feature type="region of interest" description="Disordered" evidence="1">
    <location>
        <begin position="209"/>
        <end position="243"/>
    </location>
</feature>
<evidence type="ECO:0000313" key="2">
    <source>
        <dbReference type="EMBL" id="RZC83778.1"/>
    </source>
</evidence>
<dbReference type="Proteomes" id="UP000316621">
    <property type="component" value="Chromosome 11"/>
</dbReference>
<dbReference type="GO" id="GO:0008017">
    <property type="term" value="F:microtubule binding"/>
    <property type="evidence" value="ECO:0007669"/>
    <property type="project" value="InterPro"/>
</dbReference>
<dbReference type="PANTHER" id="PTHR33737">
    <property type="entry name" value="OS05G0121800 PROTEIN"/>
    <property type="match status" value="1"/>
</dbReference>
<feature type="compositionally biased region" description="Polar residues" evidence="1">
    <location>
        <begin position="228"/>
        <end position="241"/>
    </location>
</feature>
<dbReference type="Gramene" id="RZC83778">
    <property type="protein sequence ID" value="RZC83778"/>
    <property type="gene ID" value="C5167_046565"/>
</dbReference>
<gene>
    <name evidence="2" type="ORF">C5167_046565</name>
</gene>
<name>A0A4Y7LGV0_PAPSO</name>
<organism evidence="2 3">
    <name type="scientific">Papaver somniferum</name>
    <name type="common">Opium poppy</name>
    <dbReference type="NCBI Taxonomy" id="3469"/>
    <lineage>
        <taxon>Eukaryota</taxon>
        <taxon>Viridiplantae</taxon>
        <taxon>Streptophyta</taxon>
        <taxon>Embryophyta</taxon>
        <taxon>Tracheophyta</taxon>
        <taxon>Spermatophyta</taxon>
        <taxon>Magnoliopsida</taxon>
        <taxon>Ranunculales</taxon>
        <taxon>Papaveraceae</taxon>
        <taxon>Papaveroideae</taxon>
        <taxon>Papaver</taxon>
    </lineage>
</organism>
<feature type="compositionally biased region" description="Polar residues" evidence="1">
    <location>
        <begin position="316"/>
        <end position="337"/>
    </location>
</feature>
<sequence length="1551" mass="170147">MESDDLSLIEINGVDDDLMSDTSLILIKEFKNPTPTTHTANLDLNLNDNDENLIDFSCSPLQLDRSTNNPVYHSRFQPPVIMKDKCESSTTATTTVNCSSPAMLKSNDKENLNDQNVSLRSPCEDPQQTKRRKKRGGYNLRKSLAWNKAFFTDEGVLDPSELSRLSKPSPRLLSSPMLLSSVAEEGGSSFRKGAKVRGAGLDLNSVRGNLFTGSPKKPPLNEGRRVTSDSLSITHSSTQKAASPITRASRKVQLIKAPSGSVSPGGGCPRPSTLSSYPSIIVFNGLVLNMRLPNTSTVNRTVKDSKIPKPTILKAESSSVSTISKNTAVGSKASKLNRNLPPVTADKSVGLRRGSSLIPEKKANSASSSSSRPYVLHSSKTSVNLSKDKHLSTDLQPPQPVKGTKIGQKTTTHPVLCVDKHNAVVTESRAEVDNPAAHNTNCISEDIPNPQTQPTKITGLRMPSPSLRFFDQPKSAASHSNQSVNAQLSNHRDLGIPIARKRSQSNRVVEPKPLLKLDETSRLAKAETTKVEVNALSSTSKCSVPPAASIASYTKLKPKIEPSNVQVEANVSASMSSFNQTSSQEESYNVNIDVDKQEVKEENTRSHTQDEVGQHKVNLGSELAHTSVCHTSPAMVQRDKHDEVESRLHDVHMGVELSGNQLPQHAGSPEQFQMDNHPEKQEVARNNKDGEVDQIMHEVNLGSQLNTTSPVCHKSPVQVQNDDQLEKRETAVNKKHDDVESILHDVHMGMELSGNQLPPNAGSPEQFQMDNLTENQADARNNRDGEVDQIMHEVNLGSQLNKTSLVCHTSPLQVQNDDQLENREIARDQDHVKVAQIYQGVQMGLKPSDNQLPLHAGSPERFQKDNHLEKQEDDRDYIHDEVDQIMDEVNLVAQLSSLTACPIYSEQEHKDSHVEKQEDPRHHIQDEVDQIMHEVSLRPELNNQLLASLTYPEQNQADDEKQQVASNHSREEVAPNHIRDEVVPVSHEVDMDLDLSDDDLSPLRTGYHGVSQGLEMGDVQKYTCVSIPSIQLGDGDDNSVACTSAANVECVEVAHSVSEELGEVAELINQCPDEPEKSRSEESQEIHCVGSISDVQTPVGLATQLKESCLKVSSIEKILQLQANNSHFETPSYPPDQCDVSQNCCPEDVNKQAEEQLNVGKPYLNELELVLQENHHMSPMKGSTPLLVAEERFVKPCPSEVNVDHMLEINDSTSFLNGERLNSTEPLRNELDADQQEGNPLSEINDSTSPLYSVDQLNDRRYSFSGAEIDLHGGYPAVNMSDSASILESESSEALERDNTLGLPTITRESIVYASMETTYPSGNMCGSLQLEERDAMDGSNIEHPLEEVAAFQCLESKLLAENHEFPCDTPNKYPSEHNLPKVNAGLQSTLKISEDQTANSVATCVTSKGFTDNDLKNCISLEKTHTTPGNSGTPNGELQYELKNGVLPKKSEASTMGSKGNSLEVPNKYALALKYKLNAVPFSDEWLAALEAAGEDILTMKTGAVQNSPPDKSVPEPSPWSPVKRKNQEIGPFDCTKCTNLPAPPANHLP</sequence>
<reference evidence="2 3" key="1">
    <citation type="journal article" date="2018" name="Science">
        <title>The opium poppy genome and morphinan production.</title>
        <authorList>
            <person name="Guo L."/>
            <person name="Winzer T."/>
            <person name="Yang X."/>
            <person name="Li Y."/>
            <person name="Ning Z."/>
            <person name="He Z."/>
            <person name="Teodor R."/>
            <person name="Lu Y."/>
            <person name="Bowser T.A."/>
            <person name="Graham I.A."/>
            <person name="Ye K."/>
        </authorList>
    </citation>
    <scope>NUCLEOTIDE SEQUENCE [LARGE SCALE GENOMIC DNA]</scope>
    <source>
        <strain evidence="3">cv. HN1</strain>
        <tissue evidence="2">Leaves</tissue>
    </source>
</reference>
<proteinExistence type="predicted"/>
<dbReference type="EMBL" id="CM010725">
    <property type="protein sequence ID" value="RZC83778.1"/>
    <property type="molecule type" value="Genomic_DNA"/>
</dbReference>
<feature type="region of interest" description="Disordered" evidence="1">
    <location>
        <begin position="848"/>
        <end position="870"/>
    </location>
</feature>
<feature type="region of interest" description="Disordered" evidence="1">
    <location>
        <begin position="1504"/>
        <end position="1551"/>
    </location>
</feature>
<feature type="compositionally biased region" description="Basic and acidic residues" evidence="1">
    <location>
        <begin position="861"/>
        <end position="870"/>
    </location>
</feature>
<feature type="region of interest" description="Disordered" evidence="1">
    <location>
        <begin position="101"/>
        <end position="136"/>
    </location>
</feature>
<accession>A0A4Y7LGV0</accession>
<feature type="region of interest" description="Disordered" evidence="1">
    <location>
        <begin position="315"/>
        <end position="408"/>
    </location>
</feature>
<dbReference type="PANTHER" id="PTHR33737:SF19">
    <property type="entry name" value="BNAA10G12980D PROTEIN"/>
    <property type="match status" value="1"/>
</dbReference>
<dbReference type="InterPro" id="IPR045882">
    <property type="entry name" value="GPT1/2"/>
</dbReference>
<evidence type="ECO:0000256" key="1">
    <source>
        <dbReference type="SAM" id="MobiDB-lite"/>
    </source>
</evidence>
<protein>
    <submittedName>
        <fullName evidence="2">Uncharacterized protein</fullName>
    </submittedName>
</protein>
<keyword evidence="3" id="KW-1185">Reference proteome</keyword>
<evidence type="ECO:0000313" key="3">
    <source>
        <dbReference type="Proteomes" id="UP000316621"/>
    </source>
</evidence>
<dbReference type="OMA" id="AENHEFP"/>